<gene>
    <name evidence="2" type="ORF">I551_8878</name>
</gene>
<evidence type="ECO:0000313" key="3">
    <source>
        <dbReference type="Proteomes" id="UP000020681"/>
    </source>
</evidence>
<dbReference type="EMBL" id="JAOL01000036">
    <property type="protein sequence ID" value="EUA93857.1"/>
    <property type="molecule type" value="Genomic_DNA"/>
</dbReference>
<comment type="caution">
    <text evidence="2">The sequence shown here is derived from an EMBL/GenBank/DDBJ whole genome shotgun (WGS) entry which is preliminary data.</text>
</comment>
<dbReference type="Proteomes" id="UP000020681">
    <property type="component" value="Unassembled WGS sequence"/>
</dbReference>
<reference evidence="2 3" key="1">
    <citation type="submission" date="2014-01" db="EMBL/GenBank/DDBJ databases">
        <authorList>
            <person name="Dobos K."/>
            <person name="Lenaerts A."/>
            <person name="Ordway D."/>
            <person name="DeGroote M.A."/>
            <person name="Parker T."/>
            <person name="Sizemore C."/>
            <person name="Tallon L.J."/>
            <person name="Sadzewicz L.K."/>
            <person name="Sengamalay N."/>
            <person name="Fraser C.M."/>
            <person name="Hine E."/>
            <person name="Shefchek K.A."/>
            <person name="Das S.P."/>
            <person name="Tettelin H."/>
        </authorList>
    </citation>
    <scope>NUCLEOTIDE SEQUENCE [LARGE SCALE GENOMIC DNA]</scope>
    <source>
        <strain evidence="2 3">Harvey</strain>
    </source>
</reference>
<feature type="region of interest" description="Disordered" evidence="1">
    <location>
        <begin position="53"/>
        <end position="79"/>
    </location>
</feature>
<protein>
    <recommendedName>
        <fullName evidence="4">DivIVA domain-containing protein</fullName>
    </recommendedName>
</protein>
<keyword evidence="3" id="KW-1185">Reference proteome</keyword>
<accession>A0ABN0R9K4</accession>
<evidence type="ECO:0008006" key="4">
    <source>
        <dbReference type="Google" id="ProtNLM"/>
    </source>
</evidence>
<sequence>MAIDDYTSGALDGYDKKDIEGLLTDRLDQARDNLDEALERIRALVDQLHHLRTRCSTSNTSARSNRGSRATQRQRAKAR</sequence>
<organism evidence="2 3">
    <name type="scientific">Mycobacterium ulcerans str. Harvey</name>
    <dbReference type="NCBI Taxonomy" id="1299332"/>
    <lineage>
        <taxon>Bacteria</taxon>
        <taxon>Bacillati</taxon>
        <taxon>Actinomycetota</taxon>
        <taxon>Actinomycetes</taxon>
        <taxon>Mycobacteriales</taxon>
        <taxon>Mycobacteriaceae</taxon>
        <taxon>Mycobacterium</taxon>
        <taxon>Mycobacterium ulcerans group</taxon>
    </lineage>
</organism>
<proteinExistence type="predicted"/>
<evidence type="ECO:0000256" key="1">
    <source>
        <dbReference type="SAM" id="MobiDB-lite"/>
    </source>
</evidence>
<feature type="compositionally biased region" description="Polar residues" evidence="1">
    <location>
        <begin position="54"/>
        <end position="71"/>
    </location>
</feature>
<evidence type="ECO:0000313" key="2">
    <source>
        <dbReference type="EMBL" id="EUA93857.1"/>
    </source>
</evidence>
<name>A0ABN0R9K4_MYCUL</name>